<dbReference type="Proteomes" id="UP000274139">
    <property type="component" value="Unassembled WGS sequence"/>
</dbReference>
<comment type="caution">
    <text evidence="2">The sequence shown here is derived from an EMBL/GenBank/DDBJ whole genome shotgun (WGS) entry which is preliminary data.</text>
</comment>
<feature type="region of interest" description="Disordered" evidence="1">
    <location>
        <begin position="35"/>
        <end position="91"/>
    </location>
</feature>
<evidence type="ECO:0000313" key="2">
    <source>
        <dbReference type="EMBL" id="RMD00053.1"/>
    </source>
</evidence>
<gene>
    <name evidence="2" type="ORF">EAY64_05505</name>
</gene>
<evidence type="ECO:0000256" key="1">
    <source>
        <dbReference type="SAM" id="MobiDB-lite"/>
    </source>
</evidence>
<dbReference type="AlphaFoldDB" id="A0A454JKX8"/>
<accession>A0A454JKX8</accession>
<evidence type="ECO:0000313" key="3">
    <source>
        <dbReference type="Proteomes" id="UP000274139"/>
    </source>
</evidence>
<dbReference type="RefSeq" id="WP_103523783.1">
    <property type="nucleotide sequence ID" value="NZ_JAIZDC010000001.1"/>
</dbReference>
<feature type="compositionally biased region" description="Low complexity" evidence="1">
    <location>
        <begin position="49"/>
        <end position="68"/>
    </location>
</feature>
<name>A0A454JKX8_9NEIS</name>
<organism evidence="2 3">
    <name type="scientific">Aquitalea palustris</name>
    <dbReference type="NCBI Taxonomy" id="2480983"/>
    <lineage>
        <taxon>Bacteria</taxon>
        <taxon>Pseudomonadati</taxon>
        <taxon>Pseudomonadota</taxon>
        <taxon>Betaproteobacteria</taxon>
        <taxon>Neisseriales</taxon>
        <taxon>Chromobacteriaceae</taxon>
        <taxon>Aquitalea</taxon>
    </lineage>
</organism>
<keyword evidence="3" id="KW-1185">Reference proteome</keyword>
<dbReference type="EMBL" id="RFAR01000019">
    <property type="protein sequence ID" value="RMD00053.1"/>
    <property type="molecule type" value="Genomic_DNA"/>
</dbReference>
<protein>
    <submittedName>
        <fullName evidence="2">Uncharacterized protein</fullName>
    </submittedName>
</protein>
<sequence>MGWSAAAMVAATVYSASQSKAPTITAPSAAEAVPASQAASTPTAESVQSGINTSANGGAGSAPSAASTMLTGAGGVDPNSLNLQKNTLLGS</sequence>
<proteinExistence type="predicted"/>
<feature type="compositionally biased region" description="Polar residues" evidence="1">
    <location>
        <begin position="79"/>
        <end position="91"/>
    </location>
</feature>
<reference evidence="2 3" key="1">
    <citation type="submission" date="2018-10" db="EMBL/GenBank/DDBJ databases">
        <title>Draft genome sequence of Aquitalea MWU14-2217 isolated from a wild cranberry bog in Provincetown, Massachusetts.</title>
        <authorList>
            <person name="Ebadzadsahrai G."/>
            <person name="Soby S."/>
        </authorList>
    </citation>
    <scope>NUCLEOTIDE SEQUENCE [LARGE SCALE GENOMIC DNA]</scope>
    <source>
        <strain evidence="2 3">MWU14-2217</strain>
    </source>
</reference>